<comment type="caution">
    <text evidence="3">The sequence shown here is derived from an EMBL/GenBank/DDBJ whole genome shotgun (WGS) entry which is preliminary data.</text>
</comment>
<proteinExistence type="predicted"/>
<evidence type="ECO:0000256" key="1">
    <source>
        <dbReference type="SAM" id="MobiDB-lite"/>
    </source>
</evidence>
<keyword evidence="4" id="KW-1185">Reference proteome</keyword>
<dbReference type="Proteomes" id="UP000033140">
    <property type="component" value="Unassembled WGS sequence"/>
</dbReference>
<feature type="transmembrane region" description="Helical" evidence="2">
    <location>
        <begin position="68"/>
        <end position="85"/>
    </location>
</feature>
<name>A0A0E9NHV9_SAICN</name>
<evidence type="ECO:0000313" key="3">
    <source>
        <dbReference type="EMBL" id="GAO49424.1"/>
    </source>
</evidence>
<dbReference type="AlphaFoldDB" id="A0A0E9NHV9"/>
<keyword evidence="2" id="KW-0472">Membrane</keyword>
<evidence type="ECO:0000313" key="4">
    <source>
        <dbReference type="Proteomes" id="UP000033140"/>
    </source>
</evidence>
<reference evidence="3 4" key="1">
    <citation type="journal article" date="2011" name="J. Gen. Appl. Microbiol.">
        <title>Draft genome sequencing of the enigmatic yeast Saitoella complicata.</title>
        <authorList>
            <person name="Nishida H."/>
            <person name="Hamamoto M."/>
            <person name="Sugiyama J."/>
        </authorList>
    </citation>
    <scope>NUCLEOTIDE SEQUENCE [LARGE SCALE GENOMIC DNA]</scope>
    <source>
        <strain evidence="3 4">NRRL Y-17804</strain>
    </source>
</reference>
<reference evidence="3 4" key="2">
    <citation type="journal article" date="2014" name="J. Gen. Appl. Microbiol.">
        <title>The early diverging ascomycetous budding yeast Saitoella complicata has three histone deacetylases belonging to the Clr6, Hos2, and Rpd3 lineages.</title>
        <authorList>
            <person name="Nishida H."/>
            <person name="Matsumoto T."/>
            <person name="Kondo S."/>
            <person name="Hamamoto M."/>
            <person name="Yoshikawa H."/>
        </authorList>
    </citation>
    <scope>NUCLEOTIDE SEQUENCE [LARGE SCALE GENOMIC DNA]</scope>
    <source>
        <strain evidence="3 4">NRRL Y-17804</strain>
    </source>
</reference>
<protein>
    <submittedName>
        <fullName evidence="3">Uncharacterized protein</fullName>
    </submittedName>
</protein>
<keyword evidence="2" id="KW-1133">Transmembrane helix</keyword>
<sequence length="151" mass="16736">MRGTRSCGERKAHVTHNRQDGPAVYINSPTTILDQKQHLPNIPFTMTAPTSPPPKPPPMAAAGGQNRMGIIFASLAVVAGGYYYMRRDHDSHRKDIGKSEGRRTQWGRRINEPQGAIFACIYFGWTLAVFIQSTKADVMCLYSLCMYSSGS</sequence>
<reference evidence="3 4" key="3">
    <citation type="journal article" date="2015" name="Genome Announc.">
        <title>Draft Genome Sequence of the Archiascomycetous Yeast Saitoella complicata.</title>
        <authorList>
            <person name="Yamauchi K."/>
            <person name="Kondo S."/>
            <person name="Hamamoto M."/>
            <person name="Takahashi Y."/>
            <person name="Ogura Y."/>
            <person name="Hayashi T."/>
            <person name="Nishida H."/>
        </authorList>
    </citation>
    <scope>NUCLEOTIDE SEQUENCE [LARGE SCALE GENOMIC DNA]</scope>
    <source>
        <strain evidence="3 4">NRRL Y-17804</strain>
    </source>
</reference>
<accession>A0A0E9NHV9</accession>
<gene>
    <name evidence="3" type="ORF">G7K_3574-t1</name>
</gene>
<dbReference type="EMBL" id="BACD03000022">
    <property type="protein sequence ID" value="GAO49424.1"/>
    <property type="molecule type" value="Genomic_DNA"/>
</dbReference>
<evidence type="ECO:0000256" key="2">
    <source>
        <dbReference type="SAM" id="Phobius"/>
    </source>
</evidence>
<organism evidence="3 4">
    <name type="scientific">Saitoella complicata (strain BCRC 22490 / CBS 7301 / JCM 7358 / NBRC 10748 / NRRL Y-17804)</name>
    <dbReference type="NCBI Taxonomy" id="698492"/>
    <lineage>
        <taxon>Eukaryota</taxon>
        <taxon>Fungi</taxon>
        <taxon>Dikarya</taxon>
        <taxon>Ascomycota</taxon>
        <taxon>Taphrinomycotina</taxon>
        <taxon>Taphrinomycotina incertae sedis</taxon>
        <taxon>Saitoella</taxon>
    </lineage>
</organism>
<feature type="region of interest" description="Disordered" evidence="1">
    <location>
        <begin position="1"/>
        <end position="23"/>
    </location>
</feature>
<keyword evidence="2" id="KW-0812">Transmembrane</keyword>